<dbReference type="HAMAP" id="MF_01486">
    <property type="entry name" value="RecC"/>
    <property type="match status" value="1"/>
</dbReference>
<evidence type="ECO:0000256" key="9">
    <source>
        <dbReference type="ARBA" id="ARBA00023204"/>
    </source>
</evidence>
<keyword evidence="2 10" id="KW-0547">Nucleotide-binding</keyword>
<evidence type="ECO:0000256" key="2">
    <source>
        <dbReference type="ARBA" id="ARBA00022741"/>
    </source>
</evidence>
<dbReference type="SUPFAM" id="SSF52540">
    <property type="entry name" value="P-loop containing nucleoside triphosphate hydrolases"/>
    <property type="match status" value="2"/>
</dbReference>
<keyword evidence="13" id="KW-1185">Reference proteome</keyword>
<name>A0ABS8JHP4_9GAMM</name>
<keyword evidence="9 10" id="KW-0234">DNA repair</keyword>
<dbReference type="InterPro" id="IPR011335">
    <property type="entry name" value="Restrct_endonuc-II-like"/>
</dbReference>
<keyword evidence="3 10" id="KW-0227">DNA damage</keyword>
<sequence length="1122" mass="123385">MQGRPDFRLYHGNALDVLAGLLAAEVARIPDDGDWLRPDVVLVPQFSMRRWLQQALAEQAGICANLRFLTPGEFVDFALDANLGPAPAADRLEPETLRWHVLRELQRRPPAALAGFLGNETDPRKAWSLANALADTYEKYQAWRRDWLLGWERRAPKDDWEATLWRSIARDRAHRARRIGDYLERFGPEGREAPAQLPPRLFVFACQNVSPDVLQVIASQARAGTQHFYLHSPARGFWGDLGRWSAYTPSLDDAYLAADDTPPNPLLGAWGQAGRDFVAMLVGGEIATPSFDLAPFAEPVRDTLLGRMQADLLDNRAPMHANVDDAWPRAQVDRFDASLQFHACHTRLREVQVLHDQLRALLETRREGEPQLQPRDIAVLAPDIDAYAPHIEAVFGGALGTARELPFTIADTSPLASAPIAEAFLRLLELPLHAPSLADLLDLLAVPAIAARFGLEDADRMRVQDWLECAGARWGLDANDRARHGADGDAYTIEFAIERLLLGYASGSEEDIAGIAPWSELEGQAAEALDALLRCVAMLREMRSRLAGPHAPATWATLLHRLLDEAFAPARDSSDASILRRLRDAVGRFSEGAARADYDTPVEHAIVLEQLRSELETADARAPFLSGGICFGRMVPMRLIPFRVTCLLGMDADAFPAREGRDPLNRIANALGTPDRRKGDPSRRDADRYLFLQLFASAGRVLSLSWCGMDPRDNSRREPSTLVAELLDAAAAYHDGDKAQVREALVVRHALQPFSPAAFGAAHAGERLPADAKIEPRRFSYDARWQAASNEPAGIEDAPVFAPAELWLPQRETSRGPLSLDRLRRSLMRPQAVYLQEGLGLRLPEDEPPLAEHEPLGAPDALDQYTLRHAVFDAWMRANGRPDAHALHARLLARALVAPGADGRAQIADLLEDIAPFAQLALDKGFGDVATRASFAHESAAGALRGTLDGVHRPGVLRVVLRPDGLHGGHAVRHGLERLCASLLGLRFFELARPEKDAPPVWSDRKLPTPKRAAATLDAFFAWHDAAMRTPQVFLPKSGHCFVEVLKEKDADAAINAARNTWMGTSYDGGRAEATPATRVALRGRDPFYDGDEDALKRFAQLSVALFAALESGEPLDAGVFA</sequence>
<keyword evidence="5 10" id="KW-0347">Helicase</keyword>
<keyword evidence="6 10" id="KW-0269">Exonuclease</keyword>
<keyword evidence="4 10" id="KW-0378">Hydrolase</keyword>
<dbReference type="Gene3D" id="1.10.10.160">
    <property type="match status" value="1"/>
</dbReference>
<feature type="domain" description="RecC C-terminal" evidence="11">
    <location>
        <begin position="817"/>
        <end position="1044"/>
    </location>
</feature>
<evidence type="ECO:0000256" key="1">
    <source>
        <dbReference type="ARBA" id="ARBA00022722"/>
    </source>
</evidence>
<dbReference type="InterPro" id="IPR027417">
    <property type="entry name" value="P-loop_NTPase"/>
</dbReference>
<dbReference type="InterPro" id="IPR013986">
    <property type="entry name" value="DExx_box_DNA_helicase_dom_sf"/>
</dbReference>
<dbReference type="Proteomes" id="UP001165293">
    <property type="component" value="Unassembled WGS sequence"/>
</dbReference>
<evidence type="ECO:0000256" key="8">
    <source>
        <dbReference type="ARBA" id="ARBA00023125"/>
    </source>
</evidence>
<evidence type="ECO:0000313" key="12">
    <source>
        <dbReference type="EMBL" id="MCC8363125.1"/>
    </source>
</evidence>
<dbReference type="RefSeq" id="WP_230526673.1">
    <property type="nucleotide sequence ID" value="NZ_JAJGAK010000001.1"/>
</dbReference>
<comment type="similarity">
    <text evidence="10">Belongs to the RecC family.</text>
</comment>
<organism evidence="12 13">
    <name type="scientific">Noviluteimonas lactosilytica</name>
    <dbReference type="NCBI Taxonomy" id="2888523"/>
    <lineage>
        <taxon>Bacteria</taxon>
        <taxon>Pseudomonadati</taxon>
        <taxon>Pseudomonadota</taxon>
        <taxon>Gammaproteobacteria</taxon>
        <taxon>Lysobacterales</taxon>
        <taxon>Lysobacteraceae</taxon>
        <taxon>Noviluteimonas</taxon>
    </lineage>
</organism>
<accession>A0ABS8JHP4</accession>
<evidence type="ECO:0000259" key="11">
    <source>
        <dbReference type="Pfam" id="PF17946"/>
    </source>
</evidence>
<dbReference type="PANTHER" id="PTHR30591">
    <property type="entry name" value="RECBCD ENZYME SUBUNIT RECC"/>
    <property type="match status" value="1"/>
</dbReference>
<evidence type="ECO:0000256" key="5">
    <source>
        <dbReference type="ARBA" id="ARBA00022806"/>
    </source>
</evidence>
<keyword evidence="8 10" id="KW-0238">DNA-binding</keyword>
<evidence type="ECO:0000313" key="13">
    <source>
        <dbReference type="Proteomes" id="UP001165293"/>
    </source>
</evidence>
<dbReference type="PIRSF" id="PIRSF000980">
    <property type="entry name" value="RecC"/>
    <property type="match status" value="1"/>
</dbReference>
<proteinExistence type="inferred from homology"/>
<evidence type="ECO:0000256" key="10">
    <source>
        <dbReference type="HAMAP-Rule" id="MF_01486"/>
    </source>
</evidence>
<dbReference type="Pfam" id="PF17946">
    <property type="entry name" value="RecC_C"/>
    <property type="match status" value="1"/>
</dbReference>
<protein>
    <recommendedName>
        <fullName evidence="10">RecBCD enzyme subunit RecC</fullName>
    </recommendedName>
    <alternativeName>
        <fullName evidence="10">Exonuclease V subunit RecC</fullName>
        <shortName evidence="10">ExoV subunit RecC</shortName>
    </alternativeName>
    <alternativeName>
        <fullName evidence="10">Helicase/nuclease RecBCD subunit RecC</fullName>
    </alternativeName>
</protein>
<comment type="miscellaneous">
    <text evidence="10">In the RecBCD complex, RecB has a slow 3'-5' helicase, an exonuclease activity and loads RecA onto ssDNA, RecD has a fast 5'-3' helicase activity, while RecC stimulates the ATPase and processivity of the RecB helicase and contributes to recognition of the Chi site.</text>
</comment>
<dbReference type="EMBL" id="JAJGAK010000001">
    <property type="protein sequence ID" value="MCC8363125.1"/>
    <property type="molecule type" value="Genomic_DNA"/>
</dbReference>
<evidence type="ECO:0000256" key="3">
    <source>
        <dbReference type="ARBA" id="ARBA00022763"/>
    </source>
</evidence>
<dbReference type="Gene3D" id="3.40.50.300">
    <property type="entry name" value="P-loop containing nucleotide triphosphate hydrolases"/>
    <property type="match status" value="2"/>
</dbReference>
<comment type="subunit">
    <text evidence="10">Heterotrimer of RecB, RecC and RecD. All subunits contribute to DNA-binding.</text>
</comment>
<evidence type="ECO:0000256" key="7">
    <source>
        <dbReference type="ARBA" id="ARBA00022840"/>
    </source>
</evidence>
<dbReference type="InterPro" id="IPR041500">
    <property type="entry name" value="RecC_C"/>
</dbReference>
<dbReference type="SUPFAM" id="SSF52980">
    <property type="entry name" value="Restriction endonuclease-like"/>
    <property type="match status" value="1"/>
</dbReference>
<dbReference type="Pfam" id="PF04257">
    <property type="entry name" value="Exonuc_V_gamma"/>
    <property type="match status" value="1"/>
</dbReference>
<reference evidence="12" key="1">
    <citation type="submission" date="2021-10" db="EMBL/GenBank/DDBJ databases">
        <authorList>
            <person name="Lyu M."/>
            <person name="Wang X."/>
            <person name="Meng X."/>
            <person name="Xu K."/>
        </authorList>
    </citation>
    <scope>NUCLEOTIDE SEQUENCE</scope>
    <source>
        <strain evidence="12">A6</strain>
    </source>
</reference>
<comment type="caution">
    <text evidence="12">The sequence shown here is derived from an EMBL/GenBank/DDBJ whole genome shotgun (WGS) entry which is preliminary data.</text>
</comment>
<gene>
    <name evidence="10 12" type="primary">recC</name>
    <name evidence="12" type="ORF">LK996_08560</name>
</gene>
<dbReference type="PANTHER" id="PTHR30591:SF1">
    <property type="entry name" value="RECBCD ENZYME SUBUNIT RECC"/>
    <property type="match status" value="1"/>
</dbReference>
<keyword evidence="1 10" id="KW-0540">Nuclease</keyword>
<keyword evidence="7 10" id="KW-0067">ATP-binding</keyword>
<evidence type="ECO:0000256" key="6">
    <source>
        <dbReference type="ARBA" id="ARBA00022839"/>
    </source>
</evidence>
<evidence type="ECO:0000256" key="4">
    <source>
        <dbReference type="ARBA" id="ARBA00022801"/>
    </source>
</evidence>
<dbReference type="InterPro" id="IPR006697">
    <property type="entry name" value="RecC"/>
</dbReference>
<dbReference type="NCBIfam" id="TIGR01450">
    <property type="entry name" value="recC"/>
    <property type="match status" value="1"/>
</dbReference>
<dbReference type="Gene3D" id="3.40.50.10930">
    <property type="match status" value="1"/>
</dbReference>
<dbReference type="GO" id="GO:0008854">
    <property type="term" value="F:exodeoxyribonuclease V activity"/>
    <property type="evidence" value="ECO:0007669"/>
    <property type="project" value="UniProtKB-EC"/>
</dbReference>
<comment type="function">
    <text evidence="10">A helicase/nuclease that prepares dsDNA breaks (DSB) for recombinational DNA repair. Binds to DSBs and unwinds DNA via a highly rapid and processive ATP-dependent bidirectional helicase activity. Unwinds dsDNA until it encounters a Chi (crossover hotspot instigator) sequence from the 3' direction. Cuts ssDNA a few nucleotides 3' to the Chi site. The properties and activities of the enzyme are changed at Chi. The Chi-altered holoenzyme produces a long 3'-ssDNA overhang and facilitates RecA-binding to the ssDNA for homologous DNA recombination and repair. Holoenzyme degrades any linearized DNA that is unable to undergo homologous recombination. In the holoenzyme this subunit recognizes the wild-type Chi sequence, and when added to isolated RecB increases its ATP-dependent helicase processivity.</text>
</comment>